<dbReference type="PANTHER" id="PTHR12286">
    <property type="entry name" value="SACCHAROPINE DEHYDROGENASE-LIKE OXIDOREDUCTASE"/>
    <property type="match status" value="1"/>
</dbReference>
<organism evidence="1 2">
    <name type="scientific">Mya arenaria</name>
    <name type="common">Soft-shell clam</name>
    <dbReference type="NCBI Taxonomy" id="6604"/>
    <lineage>
        <taxon>Eukaryota</taxon>
        <taxon>Metazoa</taxon>
        <taxon>Spiralia</taxon>
        <taxon>Lophotrochozoa</taxon>
        <taxon>Mollusca</taxon>
        <taxon>Bivalvia</taxon>
        <taxon>Autobranchia</taxon>
        <taxon>Heteroconchia</taxon>
        <taxon>Euheterodonta</taxon>
        <taxon>Imparidentia</taxon>
        <taxon>Neoheterodontei</taxon>
        <taxon>Myida</taxon>
        <taxon>Myoidea</taxon>
        <taxon>Myidae</taxon>
        <taxon>Mya</taxon>
    </lineage>
</organism>
<proteinExistence type="predicted"/>
<dbReference type="Gene3D" id="3.40.50.720">
    <property type="entry name" value="NAD(P)-binding Rossmann-like Domain"/>
    <property type="match status" value="1"/>
</dbReference>
<dbReference type="Proteomes" id="UP001164746">
    <property type="component" value="Chromosome 11"/>
</dbReference>
<accession>A0ABY7FEK7</accession>
<keyword evidence="2" id="KW-1185">Reference proteome</keyword>
<name>A0ABY7FEK7_MYAAR</name>
<sequence>MSDERYDFVVLGATGFTGQFVVDEVARVADQEKLKFAVAGRSMEKLQKVLTESSQRTGKELEETPIIIADVKNYPHIFTFGVFKQGGPSKKQMETGTFSITVVGKGWKEKLPDADTEHDTAPDTQMIVRVSGPEAGYVATPIVMVQCACTLLKEISQDKFRGGVYTTAMLFRETNLIERLIKNNIKFEVVKEQFPL</sequence>
<evidence type="ECO:0000313" key="1">
    <source>
        <dbReference type="EMBL" id="WAR20630.1"/>
    </source>
</evidence>
<reference evidence="1" key="1">
    <citation type="submission" date="2022-11" db="EMBL/GenBank/DDBJ databases">
        <title>Centuries of genome instability and evolution in soft-shell clam transmissible cancer (bioRxiv).</title>
        <authorList>
            <person name="Hart S.F.M."/>
            <person name="Yonemitsu M.A."/>
            <person name="Giersch R.M."/>
            <person name="Beal B.F."/>
            <person name="Arriagada G."/>
            <person name="Davis B.W."/>
            <person name="Ostrander E.A."/>
            <person name="Goff S.P."/>
            <person name="Metzger M.J."/>
        </authorList>
    </citation>
    <scope>NUCLEOTIDE SEQUENCE</scope>
    <source>
        <strain evidence="1">MELC-2E11</strain>
        <tissue evidence="1">Siphon/mantle</tissue>
    </source>
</reference>
<evidence type="ECO:0000313" key="2">
    <source>
        <dbReference type="Proteomes" id="UP001164746"/>
    </source>
</evidence>
<dbReference type="InterPro" id="IPR051276">
    <property type="entry name" value="Saccharopine_DH-like_oxidrdct"/>
</dbReference>
<dbReference type="EMBL" id="CP111022">
    <property type="protein sequence ID" value="WAR20630.1"/>
    <property type="molecule type" value="Genomic_DNA"/>
</dbReference>
<dbReference type="PANTHER" id="PTHR12286:SF5">
    <property type="entry name" value="SACCHAROPINE DEHYDROGENASE-LIKE OXIDOREDUCTASE"/>
    <property type="match status" value="1"/>
</dbReference>
<gene>
    <name evidence="1" type="ORF">MAR_002468</name>
</gene>
<protein>
    <submittedName>
        <fullName evidence="1">SCPDL-like protein</fullName>
    </submittedName>
</protein>